<reference evidence="2 3" key="1">
    <citation type="journal article" date="2016" name="Nat. Commun.">
        <title>Thousands of microbial genomes shed light on interconnected biogeochemical processes in an aquifer system.</title>
        <authorList>
            <person name="Anantharaman K."/>
            <person name="Brown C.T."/>
            <person name="Hug L.A."/>
            <person name="Sharon I."/>
            <person name="Castelle C.J."/>
            <person name="Probst A.J."/>
            <person name="Thomas B.C."/>
            <person name="Singh A."/>
            <person name="Wilkins M.J."/>
            <person name="Karaoz U."/>
            <person name="Brodie E.L."/>
            <person name="Williams K.H."/>
            <person name="Hubbard S.S."/>
            <person name="Banfield J.F."/>
        </authorList>
    </citation>
    <scope>NUCLEOTIDE SEQUENCE [LARGE SCALE GENOMIC DNA]</scope>
</reference>
<sequence length="770" mass="89638">MQRNKQRIDRSFEEYTELIKENPRRVLRSISQLFYDMVKANVREEEDMNSEDRESIGFVRYDCSKLFVDGADKPFFADTPFANRFMLQIGTLRQGIQQNRIHVYDGPTGSGKSTFLNNLLRMFEVYTSTPEGYAFEVLWDIDEAVIKDPAKENKDLQLSVRNVDEVPDSASSQKQRSGGSLRISCPSHDYPILVIPKEYRFRFFYHLLPTRTKKEREIRDYILREKEYEWLFGGEACIVCKSIFQSLFDRLGSLEKVLQMMRVRVVRFDRRVGEGITVFNPGDPTYLQSSQPAMHLPKDHNTDHSLQERLDRLFGENAVRYSYSPLAKTNNGIYVLMDIKLHNKDRLLELHNVLSEGIHKVGDVEENINSLFFALMNPEDKKVIEDAKMESFQGRIQFNTITYVLEPKTEIDIYCNVFGQSIEKHFLPRVLDNFARAVVGSRMNQECVPQKEWIPDFKKYSRYCDGFGLLLRMELYSNNIPVWLSEEDKNKFKAEVRRAVIGEGLKEGMKGFSGRESIALFSDFFGRYSNDEKLITMNDVVEFFKHGMPKLIRDQKLPPKGFLDSLVASYDYAVLNEMKEALYFYGKDQISRDILNFLEATNYDFGDTFECRYTHEEVQVTVDFLRLMANRLAGRGANVIEAQKFARDIQKKYVVVVASQGTEIIKTDLYRELFDAYVRRLKENALQPFMDNKNFREAIKAFGTEDFDSHDARIREHVSHMIENLMKNFGHNEQSAKEVSLYVLDKNLVSKFAEAAQTTQPKVPFGRIFP</sequence>
<accession>A0A1G2PT76</accession>
<gene>
    <name evidence="2" type="ORF">A3A97_03640</name>
</gene>
<evidence type="ECO:0000259" key="1">
    <source>
        <dbReference type="SMART" id="SM00763"/>
    </source>
</evidence>
<proteinExistence type="predicted"/>
<dbReference type="GO" id="GO:0004672">
    <property type="term" value="F:protein kinase activity"/>
    <property type="evidence" value="ECO:0007669"/>
    <property type="project" value="TreeGrafter"/>
</dbReference>
<dbReference type="AlphaFoldDB" id="A0A1G2PT76"/>
<organism evidence="2 3">
    <name type="scientific">Candidatus Terrybacteria bacterium RIFCSPLOWO2_01_FULL_40_23</name>
    <dbReference type="NCBI Taxonomy" id="1802366"/>
    <lineage>
        <taxon>Bacteria</taxon>
        <taxon>Candidatus Terryibacteriota</taxon>
    </lineage>
</organism>
<dbReference type="SMART" id="SM00763">
    <property type="entry name" value="AAA_PrkA"/>
    <property type="match status" value="1"/>
</dbReference>
<dbReference type="Pfam" id="PF06798">
    <property type="entry name" value="PrkA"/>
    <property type="match status" value="1"/>
</dbReference>
<name>A0A1G2PT76_9BACT</name>
<evidence type="ECO:0000313" key="3">
    <source>
        <dbReference type="Proteomes" id="UP000176951"/>
    </source>
</evidence>
<dbReference type="Proteomes" id="UP000176951">
    <property type="component" value="Unassembled WGS sequence"/>
</dbReference>
<dbReference type="PANTHER" id="PTHR30267:SF2">
    <property type="entry name" value="PROTEIN PRKA"/>
    <property type="match status" value="1"/>
</dbReference>
<dbReference type="InterPro" id="IPR010650">
    <property type="entry name" value="PrkA_C"/>
</dbReference>
<dbReference type="PANTHER" id="PTHR30267">
    <property type="entry name" value="PROTEIN KINASE PRKA"/>
    <property type="match status" value="1"/>
</dbReference>
<dbReference type="EMBL" id="MHSW01000021">
    <property type="protein sequence ID" value="OHA51534.1"/>
    <property type="molecule type" value="Genomic_DNA"/>
</dbReference>
<protein>
    <recommendedName>
        <fullName evidence="1">PrkA AAA domain-containing protein</fullName>
    </recommendedName>
</protein>
<comment type="caution">
    <text evidence="2">The sequence shown here is derived from an EMBL/GenBank/DDBJ whole genome shotgun (WGS) entry which is preliminary data.</text>
</comment>
<dbReference type="InterPro" id="IPR013153">
    <property type="entry name" value="Prk_AAA"/>
</dbReference>
<evidence type="ECO:0000313" key="2">
    <source>
        <dbReference type="EMBL" id="OHA51534.1"/>
    </source>
</evidence>
<feature type="domain" description="PrkA AAA" evidence="1">
    <location>
        <begin position="10"/>
        <end position="450"/>
    </location>
</feature>